<evidence type="ECO:0000313" key="11">
    <source>
        <dbReference type="EMBL" id="TCT45145.1"/>
    </source>
</evidence>
<dbReference type="Pfam" id="PF00768">
    <property type="entry name" value="Peptidase_S11"/>
    <property type="match status" value="1"/>
</dbReference>
<dbReference type="RefSeq" id="WP_165972702.1">
    <property type="nucleotide sequence ID" value="NZ_SMAR01000001.1"/>
</dbReference>
<dbReference type="PRINTS" id="PR00725">
    <property type="entry name" value="DADACBPTASE1"/>
</dbReference>
<accession>A0A4R3NYU7</accession>
<keyword evidence="2" id="KW-0732">Signal</keyword>
<proteinExistence type="inferred from homology"/>
<keyword evidence="11" id="KW-0645">Protease</keyword>
<reference evidence="11 12" key="1">
    <citation type="submission" date="2019-03" db="EMBL/GenBank/DDBJ databases">
        <title>Freshwater and sediment microbial communities from various areas in North America, analyzing microbe dynamics in response to fracking.</title>
        <authorList>
            <person name="Lamendella R."/>
        </authorList>
    </citation>
    <scope>NUCLEOTIDE SEQUENCE [LARGE SCALE GENOMIC DNA]</scope>
    <source>
        <strain evidence="11 12">175.2</strain>
    </source>
</reference>
<keyword evidence="6" id="KW-0961">Cell wall biogenesis/degradation</keyword>
<evidence type="ECO:0000256" key="5">
    <source>
        <dbReference type="ARBA" id="ARBA00022984"/>
    </source>
</evidence>
<dbReference type="GO" id="GO:0006508">
    <property type="term" value="P:proteolysis"/>
    <property type="evidence" value="ECO:0007669"/>
    <property type="project" value="InterPro"/>
</dbReference>
<protein>
    <submittedName>
        <fullName evidence="11">D-alanyl-D-alanine carboxypeptidase</fullName>
    </submittedName>
</protein>
<dbReference type="GO" id="GO:0009002">
    <property type="term" value="F:serine-type D-Ala-D-Ala carboxypeptidase activity"/>
    <property type="evidence" value="ECO:0007669"/>
    <property type="project" value="InterPro"/>
</dbReference>
<comment type="similarity">
    <text evidence="1 9">Belongs to the peptidase S11 family.</text>
</comment>
<evidence type="ECO:0000256" key="1">
    <source>
        <dbReference type="ARBA" id="ARBA00007164"/>
    </source>
</evidence>
<dbReference type="EMBL" id="SMAR01000001">
    <property type="protein sequence ID" value="TCT45145.1"/>
    <property type="molecule type" value="Genomic_DNA"/>
</dbReference>
<evidence type="ECO:0000259" key="10">
    <source>
        <dbReference type="Pfam" id="PF00768"/>
    </source>
</evidence>
<gene>
    <name evidence="11" type="ORF">EDC90_1001286</name>
</gene>
<dbReference type="SUPFAM" id="SSF56601">
    <property type="entry name" value="beta-lactamase/transpeptidase-like"/>
    <property type="match status" value="1"/>
</dbReference>
<dbReference type="Proteomes" id="UP000295097">
    <property type="component" value="Unassembled WGS sequence"/>
</dbReference>
<dbReference type="InterPro" id="IPR001967">
    <property type="entry name" value="Peptidase_S11_N"/>
</dbReference>
<dbReference type="AlphaFoldDB" id="A0A4R3NYU7"/>
<comment type="caution">
    <text evidence="11">The sequence shown here is derived from an EMBL/GenBank/DDBJ whole genome shotgun (WGS) entry which is preliminary data.</text>
</comment>
<dbReference type="GO" id="GO:0009252">
    <property type="term" value="P:peptidoglycan biosynthetic process"/>
    <property type="evidence" value="ECO:0007669"/>
    <property type="project" value="UniProtKB-KW"/>
</dbReference>
<feature type="active site" description="Acyl-ester intermediate" evidence="7">
    <location>
        <position position="65"/>
    </location>
</feature>
<evidence type="ECO:0000256" key="2">
    <source>
        <dbReference type="ARBA" id="ARBA00022729"/>
    </source>
</evidence>
<dbReference type="GO" id="GO:0008360">
    <property type="term" value="P:regulation of cell shape"/>
    <property type="evidence" value="ECO:0007669"/>
    <property type="project" value="UniProtKB-KW"/>
</dbReference>
<dbReference type="InterPro" id="IPR012338">
    <property type="entry name" value="Beta-lactam/transpept-like"/>
</dbReference>
<evidence type="ECO:0000256" key="3">
    <source>
        <dbReference type="ARBA" id="ARBA00022801"/>
    </source>
</evidence>
<keyword evidence="12" id="KW-1185">Reference proteome</keyword>
<keyword evidence="5" id="KW-0573">Peptidoglycan synthesis</keyword>
<sequence length="376" mass="40522">MSAAARTKTCGNIRPLVVAACLFIVSLTSVAWSEAARANPYIVVDAKTERVLYAQEPFKRWYPASLTKLMTAYLTFEDMEAGRLSKNTVITFSAAAAGEPAAKMYFAPGTRVTLDTALKMMLVRSANDAAHAVADNAPGGRSDFINRMNATAKQIGMTDTHFVNANGMDAMNDPQPGQYTTARDMAVLALAIKKKFPDYLDYFTIPGIDADSGEYRNTNLLIDNFNGATGMKTGFTCSSGYNQVSTASRGRKDIIAVALGSASVVARVETAAQLLEAGLNADMRNGPRLATYLPPADADKSVADVTSEVCSAEAAEARAALRDEDGNYILTSPYLHQIPEEFPMVEAKRLPNDTEMASNRLDTLSAVPLPYARPRQ</sequence>
<feature type="domain" description="Peptidase S11 D-alanyl-D-alanine carboxypeptidase A N-terminal" evidence="10">
    <location>
        <begin position="35"/>
        <end position="261"/>
    </location>
</feature>
<feature type="binding site" evidence="8">
    <location>
        <position position="232"/>
    </location>
    <ligand>
        <name>substrate</name>
    </ligand>
</feature>
<dbReference type="PANTHER" id="PTHR21581:SF6">
    <property type="entry name" value="TRAFFICKING PROTEIN PARTICLE COMPLEX SUBUNIT 12"/>
    <property type="match status" value="1"/>
</dbReference>
<dbReference type="InterPro" id="IPR018044">
    <property type="entry name" value="Peptidase_S11"/>
</dbReference>
<dbReference type="Gene3D" id="3.40.710.10">
    <property type="entry name" value="DD-peptidase/beta-lactamase superfamily"/>
    <property type="match status" value="1"/>
</dbReference>
<name>A0A4R3NYU7_9HYPH</name>
<dbReference type="PANTHER" id="PTHR21581">
    <property type="entry name" value="D-ALANYL-D-ALANINE CARBOXYPEPTIDASE"/>
    <property type="match status" value="1"/>
</dbReference>
<evidence type="ECO:0000256" key="4">
    <source>
        <dbReference type="ARBA" id="ARBA00022960"/>
    </source>
</evidence>
<feature type="active site" evidence="7">
    <location>
        <position position="125"/>
    </location>
</feature>
<keyword evidence="4" id="KW-0133">Cell shape</keyword>
<evidence type="ECO:0000256" key="8">
    <source>
        <dbReference type="PIRSR" id="PIRSR618044-2"/>
    </source>
</evidence>
<evidence type="ECO:0000256" key="7">
    <source>
        <dbReference type="PIRSR" id="PIRSR618044-1"/>
    </source>
</evidence>
<feature type="active site" description="Proton acceptor" evidence="7">
    <location>
        <position position="68"/>
    </location>
</feature>
<evidence type="ECO:0000313" key="12">
    <source>
        <dbReference type="Proteomes" id="UP000295097"/>
    </source>
</evidence>
<keyword evidence="3" id="KW-0378">Hydrolase</keyword>
<evidence type="ECO:0000256" key="9">
    <source>
        <dbReference type="RuleBase" id="RU004016"/>
    </source>
</evidence>
<evidence type="ECO:0000256" key="6">
    <source>
        <dbReference type="ARBA" id="ARBA00023316"/>
    </source>
</evidence>
<keyword evidence="11" id="KW-0121">Carboxypeptidase</keyword>
<dbReference type="GO" id="GO:0071555">
    <property type="term" value="P:cell wall organization"/>
    <property type="evidence" value="ECO:0007669"/>
    <property type="project" value="UniProtKB-KW"/>
</dbReference>
<organism evidence="11 12">
    <name type="scientific">Martelella mediterranea</name>
    <dbReference type="NCBI Taxonomy" id="293089"/>
    <lineage>
        <taxon>Bacteria</taxon>
        <taxon>Pseudomonadati</taxon>
        <taxon>Pseudomonadota</taxon>
        <taxon>Alphaproteobacteria</taxon>
        <taxon>Hyphomicrobiales</taxon>
        <taxon>Aurantimonadaceae</taxon>
        <taxon>Martelella</taxon>
    </lineage>
</organism>